<evidence type="ECO:0000256" key="1">
    <source>
        <dbReference type="ARBA" id="ARBA00004127"/>
    </source>
</evidence>
<protein>
    <recommendedName>
        <fullName evidence="8">Isoprenylcysteine carboxylmethyltransferase family protein</fullName>
    </recommendedName>
</protein>
<reference evidence="7" key="1">
    <citation type="journal article" date="2019" name="Int. J. Syst. Evol. Microbiol.">
        <title>The Global Catalogue of Microorganisms (GCM) 10K type strain sequencing project: providing services to taxonomists for standard genome sequencing and annotation.</title>
        <authorList>
            <consortium name="The Broad Institute Genomics Platform"/>
            <consortium name="The Broad Institute Genome Sequencing Center for Infectious Disease"/>
            <person name="Wu L."/>
            <person name="Ma J."/>
        </authorList>
    </citation>
    <scope>NUCLEOTIDE SEQUENCE [LARGE SCALE GENOMIC DNA]</scope>
    <source>
        <strain evidence="7">JCM 19173</strain>
    </source>
</reference>
<keyword evidence="2 5" id="KW-0812">Transmembrane</keyword>
<evidence type="ECO:0000256" key="5">
    <source>
        <dbReference type="SAM" id="Phobius"/>
    </source>
</evidence>
<organism evidence="6 7">
    <name type="scientific">Deinococcus radiotolerans</name>
    <dbReference type="NCBI Taxonomy" id="1309407"/>
    <lineage>
        <taxon>Bacteria</taxon>
        <taxon>Thermotogati</taxon>
        <taxon>Deinococcota</taxon>
        <taxon>Deinococci</taxon>
        <taxon>Deinococcales</taxon>
        <taxon>Deinococcaceae</taxon>
        <taxon>Deinococcus</taxon>
    </lineage>
</organism>
<dbReference type="Pfam" id="PF04191">
    <property type="entry name" value="PEMT"/>
    <property type="match status" value="1"/>
</dbReference>
<dbReference type="PANTHER" id="PTHR43847:SF1">
    <property type="entry name" value="BLL3993 PROTEIN"/>
    <property type="match status" value="1"/>
</dbReference>
<keyword evidence="4 5" id="KW-0472">Membrane</keyword>
<dbReference type="InterPro" id="IPR052527">
    <property type="entry name" value="Metal_cation-efflux_comp"/>
</dbReference>
<comment type="caution">
    <text evidence="6">The sequence shown here is derived from an EMBL/GenBank/DDBJ whole genome shotgun (WGS) entry which is preliminary data.</text>
</comment>
<keyword evidence="3 5" id="KW-1133">Transmembrane helix</keyword>
<dbReference type="Gene3D" id="1.20.120.1630">
    <property type="match status" value="1"/>
</dbReference>
<evidence type="ECO:0000256" key="4">
    <source>
        <dbReference type="ARBA" id="ARBA00023136"/>
    </source>
</evidence>
<dbReference type="RefSeq" id="WP_189067878.1">
    <property type="nucleotide sequence ID" value="NZ_BMPE01000001.1"/>
</dbReference>
<gene>
    <name evidence="6" type="ORF">GCM10010844_10820</name>
</gene>
<dbReference type="Proteomes" id="UP000604341">
    <property type="component" value="Unassembled WGS sequence"/>
</dbReference>
<comment type="subcellular location">
    <subcellularLocation>
        <location evidence="1">Endomembrane system</location>
        <topology evidence="1">Multi-pass membrane protein</topology>
    </subcellularLocation>
</comment>
<name>A0ABQ2FJN6_9DEIO</name>
<sequence length="172" mass="18659">MDFGSAVDHPASFRMVIEPEEIRVNRDRALVAAQFTLLAAILTGGRRGRRRPRSVQVAGGALSVGGLVLLIWSGRALGRHLTPLPTPVRGGVLVQRGPYRLVRHPIYAALLLLAGGWTVARGGRTRVTATLLLAGLLRHKARIEDDALARLHPDHAAYRARTGAFLPRAARH</sequence>
<accession>A0ABQ2FJN6</accession>
<keyword evidence="7" id="KW-1185">Reference proteome</keyword>
<feature type="transmembrane region" description="Helical" evidence="5">
    <location>
        <begin position="57"/>
        <end position="77"/>
    </location>
</feature>
<evidence type="ECO:0000256" key="3">
    <source>
        <dbReference type="ARBA" id="ARBA00022989"/>
    </source>
</evidence>
<dbReference type="EMBL" id="BMPE01000001">
    <property type="protein sequence ID" value="GGK94183.1"/>
    <property type="molecule type" value="Genomic_DNA"/>
</dbReference>
<proteinExistence type="predicted"/>
<feature type="transmembrane region" description="Helical" evidence="5">
    <location>
        <begin position="101"/>
        <end position="120"/>
    </location>
</feature>
<evidence type="ECO:0000256" key="2">
    <source>
        <dbReference type="ARBA" id="ARBA00022692"/>
    </source>
</evidence>
<evidence type="ECO:0000313" key="6">
    <source>
        <dbReference type="EMBL" id="GGK94183.1"/>
    </source>
</evidence>
<dbReference type="PANTHER" id="PTHR43847">
    <property type="entry name" value="BLL3993 PROTEIN"/>
    <property type="match status" value="1"/>
</dbReference>
<dbReference type="InterPro" id="IPR007318">
    <property type="entry name" value="Phopholipid_MeTrfase"/>
</dbReference>
<evidence type="ECO:0008006" key="8">
    <source>
        <dbReference type="Google" id="ProtNLM"/>
    </source>
</evidence>
<evidence type="ECO:0000313" key="7">
    <source>
        <dbReference type="Proteomes" id="UP000604341"/>
    </source>
</evidence>